<evidence type="ECO:0000313" key="1">
    <source>
        <dbReference type="EMBL" id="MPC53166.1"/>
    </source>
</evidence>
<proteinExistence type="predicted"/>
<evidence type="ECO:0000313" key="2">
    <source>
        <dbReference type="Proteomes" id="UP000324222"/>
    </source>
</evidence>
<keyword evidence="2" id="KW-1185">Reference proteome</keyword>
<protein>
    <submittedName>
        <fullName evidence="1">Uncharacterized protein</fullName>
    </submittedName>
</protein>
<organism evidence="1 2">
    <name type="scientific">Portunus trituberculatus</name>
    <name type="common">Swimming crab</name>
    <name type="synonym">Neptunus trituberculatus</name>
    <dbReference type="NCBI Taxonomy" id="210409"/>
    <lineage>
        <taxon>Eukaryota</taxon>
        <taxon>Metazoa</taxon>
        <taxon>Ecdysozoa</taxon>
        <taxon>Arthropoda</taxon>
        <taxon>Crustacea</taxon>
        <taxon>Multicrustacea</taxon>
        <taxon>Malacostraca</taxon>
        <taxon>Eumalacostraca</taxon>
        <taxon>Eucarida</taxon>
        <taxon>Decapoda</taxon>
        <taxon>Pleocyemata</taxon>
        <taxon>Brachyura</taxon>
        <taxon>Eubrachyura</taxon>
        <taxon>Portunoidea</taxon>
        <taxon>Portunidae</taxon>
        <taxon>Portuninae</taxon>
        <taxon>Portunus</taxon>
    </lineage>
</organism>
<name>A0A5B7G6P9_PORTR</name>
<dbReference type="AlphaFoldDB" id="A0A5B7G6P9"/>
<accession>A0A5B7G6P9</accession>
<comment type="caution">
    <text evidence="1">The sequence shown here is derived from an EMBL/GenBank/DDBJ whole genome shotgun (WGS) entry which is preliminary data.</text>
</comment>
<sequence length="67" mass="7570">MKDLNRLHPTSFSPLPPSLYSFISLSFVFCFSCYSSPSSSSFTSSLPSWSYIEAMRELCLWASVMDV</sequence>
<dbReference type="Proteomes" id="UP000324222">
    <property type="component" value="Unassembled WGS sequence"/>
</dbReference>
<dbReference type="EMBL" id="VSRR010011427">
    <property type="protein sequence ID" value="MPC53166.1"/>
    <property type="molecule type" value="Genomic_DNA"/>
</dbReference>
<gene>
    <name evidence="1" type="ORF">E2C01_047053</name>
</gene>
<reference evidence="1 2" key="1">
    <citation type="submission" date="2019-05" db="EMBL/GenBank/DDBJ databases">
        <title>Another draft genome of Portunus trituberculatus and its Hox gene families provides insights of decapod evolution.</title>
        <authorList>
            <person name="Jeong J.-H."/>
            <person name="Song I."/>
            <person name="Kim S."/>
            <person name="Choi T."/>
            <person name="Kim D."/>
            <person name="Ryu S."/>
            <person name="Kim W."/>
        </authorList>
    </citation>
    <scope>NUCLEOTIDE SEQUENCE [LARGE SCALE GENOMIC DNA]</scope>
    <source>
        <tissue evidence="1">Muscle</tissue>
    </source>
</reference>